<dbReference type="EMBL" id="POWF01000009">
    <property type="protein sequence ID" value="PNQ72307.1"/>
    <property type="molecule type" value="Genomic_DNA"/>
</dbReference>
<evidence type="ECO:0000313" key="3">
    <source>
        <dbReference type="Proteomes" id="UP000236641"/>
    </source>
</evidence>
<dbReference type="Pfam" id="PF05552">
    <property type="entry name" value="MS_channel_1st_1"/>
    <property type="match status" value="2"/>
</dbReference>
<dbReference type="RefSeq" id="WP_103052794.1">
    <property type="nucleotide sequence ID" value="NZ_POWF01000009.1"/>
</dbReference>
<dbReference type="AlphaFoldDB" id="A0A2K1DWB6"/>
<dbReference type="OrthoDB" id="1493289at2"/>
<evidence type="ECO:0000256" key="1">
    <source>
        <dbReference type="SAM" id="Phobius"/>
    </source>
</evidence>
<dbReference type="InterPro" id="IPR008910">
    <property type="entry name" value="MSC_TM_helix"/>
</dbReference>
<name>A0A2K1DWB6_9FLAO</name>
<keyword evidence="1" id="KW-1133">Transmembrane helix</keyword>
<gene>
    <name evidence="2" type="ORF">C1T31_12205</name>
</gene>
<dbReference type="GO" id="GO:0008381">
    <property type="term" value="F:mechanosensitive monoatomic ion channel activity"/>
    <property type="evidence" value="ECO:0007669"/>
    <property type="project" value="InterPro"/>
</dbReference>
<proteinExistence type="predicted"/>
<feature type="transmembrane region" description="Helical" evidence="1">
    <location>
        <begin position="20"/>
        <end position="45"/>
    </location>
</feature>
<keyword evidence="1" id="KW-0472">Membrane</keyword>
<protein>
    <submittedName>
        <fullName evidence="2">Small-conductance mechanosensitive channel</fullName>
    </submittedName>
</protein>
<feature type="transmembrane region" description="Helical" evidence="1">
    <location>
        <begin position="78"/>
        <end position="99"/>
    </location>
</feature>
<reference evidence="2 3" key="1">
    <citation type="submission" date="2018-01" db="EMBL/GenBank/DDBJ databases">
        <title>The draft genome of Hanstruepera neustonica JCM19743.</title>
        <authorList>
            <person name="He R.-H."/>
            <person name="Du Z.-J."/>
        </authorList>
    </citation>
    <scope>NUCLEOTIDE SEQUENCE [LARGE SCALE GENOMIC DNA]</scope>
    <source>
        <strain evidence="2 3">JCM19743</strain>
    </source>
</reference>
<feature type="transmembrane region" description="Helical" evidence="1">
    <location>
        <begin position="111"/>
        <end position="132"/>
    </location>
</feature>
<sequence>MKKDINFNLLEELMQNVYDFLPRLVFGILFVLATWLLLKLILFIVKKSLKLTKINYLSEKLNNVPFLNSEFKIDPEKIILVFVKWFFILIFIIIGAEILNFDLVSNEVGKLIHYLPRFFGALLIFVLGIYGANYLKKTLRTFLKAVDINGSKAISNILFIVLVVMVSIMALNQAGFDTDIITNNLFLILGAILASFTIAFGFGSRDIVYRLLLGFYSRRNFAVGQKILIDEKEGIIKGIDNISMIVVFDGRKVVYPIKYITNKKIEIID</sequence>
<keyword evidence="1" id="KW-0812">Transmembrane</keyword>
<comment type="caution">
    <text evidence="2">The sequence shown here is derived from an EMBL/GenBank/DDBJ whole genome shotgun (WGS) entry which is preliminary data.</text>
</comment>
<feature type="transmembrane region" description="Helical" evidence="1">
    <location>
        <begin position="180"/>
        <end position="202"/>
    </location>
</feature>
<feature type="transmembrane region" description="Helical" evidence="1">
    <location>
        <begin position="153"/>
        <end position="174"/>
    </location>
</feature>
<evidence type="ECO:0000313" key="2">
    <source>
        <dbReference type="EMBL" id="PNQ72307.1"/>
    </source>
</evidence>
<dbReference type="PANTHER" id="PTHR30221">
    <property type="entry name" value="SMALL-CONDUCTANCE MECHANOSENSITIVE CHANNEL"/>
    <property type="match status" value="1"/>
</dbReference>
<accession>A0A2K1DWB6</accession>
<dbReference type="Proteomes" id="UP000236641">
    <property type="component" value="Unassembled WGS sequence"/>
</dbReference>
<dbReference type="PANTHER" id="PTHR30221:SF1">
    <property type="entry name" value="SMALL-CONDUCTANCE MECHANOSENSITIVE CHANNEL"/>
    <property type="match status" value="1"/>
</dbReference>
<dbReference type="Gene3D" id="1.10.287.1260">
    <property type="match status" value="1"/>
</dbReference>
<organism evidence="2 3">
    <name type="scientific">Hanstruepera neustonica</name>
    <dbReference type="NCBI Taxonomy" id="1445657"/>
    <lineage>
        <taxon>Bacteria</taxon>
        <taxon>Pseudomonadati</taxon>
        <taxon>Bacteroidota</taxon>
        <taxon>Flavobacteriia</taxon>
        <taxon>Flavobacteriales</taxon>
        <taxon>Flavobacteriaceae</taxon>
        <taxon>Hanstruepera</taxon>
    </lineage>
</organism>
<keyword evidence="3" id="KW-1185">Reference proteome</keyword>
<dbReference type="InterPro" id="IPR045275">
    <property type="entry name" value="MscS_archaea/bacteria_type"/>
</dbReference>